<dbReference type="AlphaFoldDB" id="A0A914UZM6"/>
<sequence length="185" mass="20575">MMGQDGRTTRRNQAEAEPVCVSRLELSELVSAAAATEGDSCVRGRLTKKQHKERPGPFTSSRRLFRCQGQVCHSFANVITCWGNNTAPPHAPPNESGPTTHKPSKLLRGRAPPIQAGLEWDGREEEVVATIVNDRWGDTPGIPHPLAIREKNHPEDDGPRRTRTPSGRRTTGEWPKKGARHEKRR</sequence>
<dbReference type="WBParaSite" id="PSAMB.scaffold1396size32080.g12945.t1">
    <property type="protein sequence ID" value="PSAMB.scaffold1396size32080.g12945.t1"/>
    <property type="gene ID" value="PSAMB.scaffold1396size32080.g12945"/>
</dbReference>
<proteinExistence type="predicted"/>
<protein>
    <submittedName>
        <fullName evidence="3">Uncharacterized protein</fullName>
    </submittedName>
</protein>
<accession>A0A914UZM6</accession>
<feature type="compositionally biased region" description="Basic and acidic residues" evidence="1">
    <location>
        <begin position="147"/>
        <end position="160"/>
    </location>
</feature>
<feature type="region of interest" description="Disordered" evidence="1">
    <location>
        <begin position="134"/>
        <end position="185"/>
    </location>
</feature>
<organism evidence="2 3">
    <name type="scientific">Plectus sambesii</name>
    <dbReference type="NCBI Taxonomy" id="2011161"/>
    <lineage>
        <taxon>Eukaryota</taxon>
        <taxon>Metazoa</taxon>
        <taxon>Ecdysozoa</taxon>
        <taxon>Nematoda</taxon>
        <taxon>Chromadorea</taxon>
        <taxon>Plectida</taxon>
        <taxon>Plectina</taxon>
        <taxon>Plectoidea</taxon>
        <taxon>Plectidae</taxon>
        <taxon>Plectus</taxon>
    </lineage>
</organism>
<dbReference type="Proteomes" id="UP000887566">
    <property type="component" value="Unplaced"/>
</dbReference>
<keyword evidence="2" id="KW-1185">Reference proteome</keyword>
<name>A0A914UZM6_9BILA</name>
<feature type="region of interest" description="Disordered" evidence="1">
    <location>
        <begin position="89"/>
        <end position="108"/>
    </location>
</feature>
<reference evidence="3" key="1">
    <citation type="submission" date="2022-11" db="UniProtKB">
        <authorList>
            <consortium name="WormBaseParasite"/>
        </authorList>
    </citation>
    <scope>IDENTIFICATION</scope>
</reference>
<evidence type="ECO:0000313" key="2">
    <source>
        <dbReference type="Proteomes" id="UP000887566"/>
    </source>
</evidence>
<evidence type="ECO:0000313" key="3">
    <source>
        <dbReference type="WBParaSite" id="PSAMB.scaffold1396size32080.g12945.t1"/>
    </source>
</evidence>
<evidence type="ECO:0000256" key="1">
    <source>
        <dbReference type="SAM" id="MobiDB-lite"/>
    </source>
</evidence>